<feature type="transmembrane region" description="Helical" evidence="1">
    <location>
        <begin position="35"/>
        <end position="56"/>
    </location>
</feature>
<feature type="domain" description="Plant heme peroxidase family profile" evidence="3">
    <location>
        <begin position="58"/>
        <end position="100"/>
    </location>
</feature>
<keyword evidence="4" id="KW-0560">Oxidoreductase</keyword>
<accession>A0A7J7DMH4</accession>
<dbReference type="InParanoid" id="A0A7J7DMH4"/>
<dbReference type="PROSITE" id="PS50873">
    <property type="entry name" value="PEROXIDASE_4"/>
    <property type="match status" value="1"/>
</dbReference>
<organism evidence="4 5">
    <name type="scientific">Tripterygium wilfordii</name>
    <name type="common">Thunder God vine</name>
    <dbReference type="NCBI Taxonomy" id="458696"/>
    <lineage>
        <taxon>Eukaryota</taxon>
        <taxon>Viridiplantae</taxon>
        <taxon>Streptophyta</taxon>
        <taxon>Embryophyta</taxon>
        <taxon>Tracheophyta</taxon>
        <taxon>Spermatophyta</taxon>
        <taxon>Magnoliopsida</taxon>
        <taxon>eudicotyledons</taxon>
        <taxon>Gunneridae</taxon>
        <taxon>Pentapetalae</taxon>
        <taxon>rosids</taxon>
        <taxon>fabids</taxon>
        <taxon>Celastrales</taxon>
        <taxon>Celastraceae</taxon>
        <taxon>Tripterygium</taxon>
    </lineage>
</organism>
<gene>
    <name evidence="4" type="ORF">HS088_TW05G00145</name>
</gene>
<dbReference type="AlphaFoldDB" id="A0A7J7DMH4"/>
<keyword evidence="4" id="KW-0575">Peroxidase</keyword>
<feature type="chain" id="PRO_5029883612" evidence="2">
    <location>
        <begin position="20"/>
        <end position="100"/>
    </location>
</feature>
<keyword evidence="1" id="KW-0812">Transmembrane</keyword>
<evidence type="ECO:0000259" key="3">
    <source>
        <dbReference type="PROSITE" id="PS50873"/>
    </source>
</evidence>
<evidence type="ECO:0000256" key="2">
    <source>
        <dbReference type="SAM" id="SignalP"/>
    </source>
</evidence>
<dbReference type="GO" id="GO:0006979">
    <property type="term" value="P:response to oxidative stress"/>
    <property type="evidence" value="ECO:0007669"/>
    <property type="project" value="InterPro"/>
</dbReference>
<sequence length="100" mass="11212">MSPLLLFVLSTLLISSAIAEPLRPGFYSPESYLLQLTMSPLLVLLLSTLLISSAIAEPLRPGFYEYTCPHAELIVKDLMIQSLMREPRSAASVMRFQFHD</sequence>
<keyword evidence="5" id="KW-1185">Reference proteome</keyword>
<keyword evidence="1" id="KW-0472">Membrane</keyword>
<comment type="caution">
    <text evidence="4">The sequence shown here is derived from an EMBL/GenBank/DDBJ whole genome shotgun (WGS) entry which is preliminary data.</text>
</comment>
<reference evidence="4 5" key="1">
    <citation type="journal article" date="2020" name="Nat. Commun.">
        <title>Genome of Tripterygium wilfordii and identification of cytochrome P450 involved in triptolide biosynthesis.</title>
        <authorList>
            <person name="Tu L."/>
            <person name="Su P."/>
            <person name="Zhang Z."/>
            <person name="Gao L."/>
            <person name="Wang J."/>
            <person name="Hu T."/>
            <person name="Zhou J."/>
            <person name="Zhang Y."/>
            <person name="Zhao Y."/>
            <person name="Liu Y."/>
            <person name="Song Y."/>
            <person name="Tong Y."/>
            <person name="Lu Y."/>
            <person name="Yang J."/>
            <person name="Xu C."/>
            <person name="Jia M."/>
            <person name="Peters R.J."/>
            <person name="Huang L."/>
            <person name="Gao W."/>
        </authorList>
    </citation>
    <scope>NUCLEOTIDE SEQUENCE [LARGE SCALE GENOMIC DNA]</scope>
    <source>
        <strain evidence="5">cv. XIE 37</strain>
        <tissue evidence="4">Leaf</tissue>
    </source>
</reference>
<proteinExistence type="predicted"/>
<feature type="signal peptide" evidence="2">
    <location>
        <begin position="1"/>
        <end position="19"/>
    </location>
</feature>
<dbReference type="SUPFAM" id="SSF48113">
    <property type="entry name" value="Heme-dependent peroxidases"/>
    <property type="match status" value="1"/>
</dbReference>
<dbReference type="Gene3D" id="1.10.520.10">
    <property type="match status" value="1"/>
</dbReference>
<name>A0A7J7DMH4_TRIWF</name>
<evidence type="ECO:0000256" key="1">
    <source>
        <dbReference type="SAM" id="Phobius"/>
    </source>
</evidence>
<protein>
    <submittedName>
        <fullName evidence="4">Peroxidase 17 family protein</fullName>
    </submittedName>
</protein>
<dbReference type="EMBL" id="JAAARO010000005">
    <property type="protein sequence ID" value="KAF5747424.1"/>
    <property type="molecule type" value="Genomic_DNA"/>
</dbReference>
<keyword evidence="2" id="KW-0732">Signal</keyword>
<dbReference type="InterPro" id="IPR010255">
    <property type="entry name" value="Haem_peroxidase_sf"/>
</dbReference>
<evidence type="ECO:0000313" key="4">
    <source>
        <dbReference type="EMBL" id="KAF5747424.1"/>
    </source>
</evidence>
<dbReference type="Proteomes" id="UP000593562">
    <property type="component" value="Unassembled WGS sequence"/>
</dbReference>
<dbReference type="GO" id="GO:0004601">
    <property type="term" value="F:peroxidase activity"/>
    <property type="evidence" value="ECO:0007669"/>
    <property type="project" value="UniProtKB-KW"/>
</dbReference>
<dbReference type="InterPro" id="IPR002016">
    <property type="entry name" value="Haem_peroxidase"/>
</dbReference>
<keyword evidence="1" id="KW-1133">Transmembrane helix</keyword>
<dbReference type="GO" id="GO:0020037">
    <property type="term" value="F:heme binding"/>
    <property type="evidence" value="ECO:0007669"/>
    <property type="project" value="InterPro"/>
</dbReference>
<evidence type="ECO:0000313" key="5">
    <source>
        <dbReference type="Proteomes" id="UP000593562"/>
    </source>
</evidence>